<evidence type="ECO:0000256" key="1">
    <source>
        <dbReference type="SAM" id="Phobius"/>
    </source>
</evidence>
<organism evidence="2 3">
    <name type="scientific">Aureobasidium pullulans EXF-150</name>
    <dbReference type="NCBI Taxonomy" id="1043002"/>
    <lineage>
        <taxon>Eukaryota</taxon>
        <taxon>Fungi</taxon>
        <taxon>Dikarya</taxon>
        <taxon>Ascomycota</taxon>
        <taxon>Pezizomycotina</taxon>
        <taxon>Dothideomycetes</taxon>
        <taxon>Dothideomycetidae</taxon>
        <taxon>Dothideales</taxon>
        <taxon>Saccotheciaceae</taxon>
        <taxon>Aureobasidium</taxon>
    </lineage>
</organism>
<dbReference type="GeneID" id="40743999"/>
<evidence type="ECO:0000313" key="2">
    <source>
        <dbReference type="EMBL" id="KEQ84139.1"/>
    </source>
</evidence>
<dbReference type="Proteomes" id="UP000030706">
    <property type="component" value="Unassembled WGS sequence"/>
</dbReference>
<protein>
    <submittedName>
        <fullName evidence="2">Uncharacterized protein</fullName>
    </submittedName>
</protein>
<gene>
    <name evidence="2" type="ORF">M438DRAFT_28985</name>
</gene>
<keyword evidence="1" id="KW-0472">Membrane</keyword>
<keyword evidence="1" id="KW-1133">Transmembrane helix</keyword>
<name>A0A074XKE4_AURPU</name>
<keyword evidence="3" id="KW-1185">Reference proteome</keyword>
<accession>A0A074XKE4</accession>
<feature type="transmembrane region" description="Helical" evidence="1">
    <location>
        <begin position="57"/>
        <end position="79"/>
    </location>
</feature>
<dbReference type="AlphaFoldDB" id="A0A074XKE4"/>
<sequence length="87" mass="9854">MPGDGQHTQKGGRFRPRLAIFKSLEVHETSYHRTSIPSQKHEWSSRERDKIRRNQHIIFLVVVVVVRVLVASDGVASILKASIHTAS</sequence>
<dbReference type="RefSeq" id="XP_029760326.1">
    <property type="nucleotide sequence ID" value="XM_029901693.1"/>
</dbReference>
<reference evidence="2 3" key="1">
    <citation type="journal article" date="2014" name="BMC Genomics">
        <title>Genome sequencing of four Aureobasidium pullulans varieties: biotechnological potential, stress tolerance, and description of new species.</title>
        <authorList>
            <person name="Gostin Ar C."/>
            <person name="Ohm R.A."/>
            <person name="Kogej T."/>
            <person name="Sonjak S."/>
            <person name="Turk M."/>
            <person name="Zajc J."/>
            <person name="Zalar P."/>
            <person name="Grube M."/>
            <person name="Sun H."/>
            <person name="Han J."/>
            <person name="Sharma A."/>
            <person name="Chiniquy J."/>
            <person name="Ngan C.Y."/>
            <person name="Lipzen A."/>
            <person name="Barry K."/>
            <person name="Grigoriev I.V."/>
            <person name="Gunde-Cimerman N."/>
        </authorList>
    </citation>
    <scope>NUCLEOTIDE SEQUENCE [LARGE SCALE GENOMIC DNA]</scope>
    <source>
        <strain evidence="2 3">EXF-150</strain>
    </source>
</reference>
<proteinExistence type="predicted"/>
<dbReference type="HOGENOM" id="CLU_2482987_0_0_1"/>
<dbReference type="EMBL" id="KL584983">
    <property type="protein sequence ID" value="KEQ84139.1"/>
    <property type="molecule type" value="Genomic_DNA"/>
</dbReference>
<evidence type="ECO:0000313" key="3">
    <source>
        <dbReference type="Proteomes" id="UP000030706"/>
    </source>
</evidence>
<keyword evidence="1" id="KW-0812">Transmembrane</keyword>